<dbReference type="EMBL" id="ADCY02000014">
    <property type="protein sequence ID" value="EFG31506.1"/>
    <property type="molecule type" value="Genomic_DNA"/>
</dbReference>
<dbReference type="RefSeq" id="WP_002641559.1">
    <property type="nucleotide sequence ID" value="NZ_CP019448.1"/>
</dbReference>
<dbReference type="PROSITE" id="PS50943">
    <property type="entry name" value="HTH_CROC1"/>
    <property type="match status" value="1"/>
</dbReference>
<dbReference type="InterPro" id="IPR015927">
    <property type="entry name" value="Peptidase_S24_S26A/B/C"/>
</dbReference>
<dbReference type="Pfam" id="PF00717">
    <property type="entry name" value="Peptidase_S24"/>
    <property type="match status" value="1"/>
</dbReference>
<dbReference type="SUPFAM" id="SSF51306">
    <property type="entry name" value="LexA/Signal peptidase"/>
    <property type="match status" value="1"/>
</dbReference>
<dbReference type="InterPro" id="IPR010982">
    <property type="entry name" value="Lambda_DNA-bd_dom_sf"/>
</dbReference>
<dbReference type="PANTHER" id="PTHR33516:SF2">
    <property type="entry name" value="LEXA REPRESSOR-RELATED"/>
    <property type="match status" value="1"/>
</dbReference>
<dbReference type="SMART" id="SM00530">
    <property type="entry name" value="HTH_XRE"/>
    <property type="match status" value="1"/>
</dbReference>
<dbReference type="PANTHER" id="PTHR33516">
    <property type="entry name" value="LEXA REPRESSOR"/>
    <property type="match status" value="1"/>
</dbReference>
<evidence type="ECO:0000259" key="1">
    <source>
        <dbReference type="PROSITE" id="PS50943"/>
    </source>
</evidence>
<feature type="domain" description="HTH cro/C1-type" evidence="1">
    <location>
        <begin position="13"/>
        <end position="68"/>
    </location>
</feature>
<reference evidence="2 3" key="2">
    <citation type="submission" date="2011-10" db="EMBL/GenBank/DDBJ databases">
        <title>The Genome Sequence of Simonsiella muelleri ATCC 29453.</title>
        <authorList>
            <consortium name="The Broad Institute Genome Sequencing Platform"/>
            <consortium name="The Broad Institute Genome Sequencing Center for Infectious Disease"/>
            <person name="Earl A."/>
            <person name="Ward D."/>
            <person name="Feldgarden M."/>
            <person name="Gevers D."/>
            <person name="Izard J."/>
            <person name="Baranova O.V."/>
            <person name="Blanton J.M."/>
            <person name="Tanner A.C."/>
            <person name="Dewhirst F."/>
            <person name="Young S.K."/>
            <person name="Zeng Q."/>
            <person name="Gargeya S."/>
            <person name="Fitzgerald M."/>
            <person name="Haas B."/>
            <person name="Abouelleil A."/>
            <person name="Alvarado L."/>
            <person name="Arachchi H.M."/>
            <person name="Berlin A."/>
            <person name="Brown A."/>
            <person name="Chapman S.B."/>
            <person name="Chen Z."/>
            <person name="Dunbar C."/>
            <person name="Freedman E."/>
            <person name="Gearin G."/>
            <person name="Goldberg J."/>
            <person name="Griggs A."/>
            <person name="Gujja S."/>
            <person name="Heiman D."/>
            <person name="Howarth C."/>
            <person name="Larson L."/>
            <person name="Lui A."/>
            <person name="MacDonald P.J.P."/>
            <person name="Montmayeur A."/>
            <person name="Murphy C."/>
            <person name="Neiman D."/>
            <person name="Pearson M."/>
            <person name="Priest M."/>
            <person name="Roberts A."/>
            <person name="Saif S."/>
            <person name="Shea T."/>
            <person name="Shenoy N."/>
            <person name="Sisk P."/>
            <person name="Stolte C."/>
            <person name="Sykes S."/>
            <person name="Wortman J."/>
            <person name="Nusbaum C."/>
            <person name="Birren B."/>
        </authorList>
    </citation>
    <scope>NUCLEOTIDE SEQUENCE [LARGE SCALE GENOMIC DNA]</scope>
    <source>
        <strain evidence="2 3">ATCC 29453</strain>
    </source>
</reference>
<keyword evidence="3" id="KW-1185">Reference proteome</keyword>
<dbReference type="CDD" id="cd06529">
    <property type="entry name" value="S24_LexA-like"/>
    <property type="match status" value="1"/>
</dbReference>
<dbReference type="Gene3D" id="2.10.109.10">
    <property type="entry name" value="Umud Fragment, subunit A"/>
    <property type="match status" value="1"/>
</dbReference>
<name>V9HDG7_9NEIS</name>
<organism evidence="2 3">
    <name type="scientific">Simonsiella muelleri ATCC 29453</name>
    <dbReference type="NCBI Taxonomy" id="641147"/>
    <lineage>
        <taxon>Bacteria</taxon>
        <taxon>Pseudomonadati</taxon>
        <taxon>Pseudomonadota</taxon>
        <taxon>Betaproteobacteria</taxon>
        <taxon>Neisseriales</taxon>
        <taxon>Neisseriaceae</taxon>
        <taxon>Simonsiella</taxon>
    </lineage>
</organism>
<gene>
    <name evidence="2" type="ORF">HMPREF9021_00776</name>
</gene>
<evidence type="ECO:0000313" key="2">
    <source>
        <dbReference type="EMBL" id="EFG31506.1"/>
    </source>
</evidence>
<dbReference type="InterPro" id="IPR050077">
    <property type="entry name" value="LexA_repressor"/>
</dbReference>
<dbReference type="InterPro" id="IPR036286">
    <property type="entry name" value="LexA/Signal_pep-like_sf"/>
</dbReference>
<proteinExistence type="predicted"/>
<dbReference type="HOGENOM" id="CLU_066192_1_3_4"/>
<dbReference type="AlphaFoldDB" id="V9HDG7"/>
<dbReference type="Gene3D" id="1.10.260.40">
    <property type="entry name" value="lambda repressor-like DNA-binding domains"/>
    <property type="match status" value="1"/>
</dbReference>
<dbReference type="Pfam" id="PF13443">
    <property type="entry name" value="HTH_26"/>
    <property type="match status" value="1"/>
</dbReference>
<dbReference type="KEGG" id="smur:BWP33_09405"/>
<comment type="caution">
    <text evidence="2">The sequence shown here is derived from an EMBL/GenBank/DDBJ whole genome shotgun (WGS) entry which is preliminary data.</text>
</comment>
<evidence type="ECO:0000313" key="3">
    <source>
        <dbReference type="Proteomes" id="UP000017813"/>
    </source>
</evidence>
<accession>V9HDG7</accession>
<dbReference type="GO" id="GO:0003677">
    <property type="term" value="F:DNA binding"/>
    <property type="evidence" value="ECO:0007669"/>
    <property type="project" value="InterPro"/>
</dbReference>
<dbReference type="eggNOG" id="COG1974">
    <property type="taxonomic scope" value="Bacteria"/>
</dbReference>
<dbReference type="STRING" id="641147.HMPREF9021_00776"/>
<dbReference type="OrthoDB" id="9021722at2"/>
<dbReference type="InterPro" id="IPR039418">
    <property type="entry name" value="LexA-like"/>
</dbReference>
<protein>
    <recommendedName>
        <fullName evidence="1">HTH cro/C1-type domain-containing protein</fullName>
    </recommendedName>
</protein>
<sequence>MNAPKLSIAGKNLIYLMNKHGLNVTSLANAAKANQPSLFRIVNGESRDPREDTLKPYAEYFGIEVADLRTKDLTSTAHSNVEPVINLHGRIPVIEWTSIKDWQNMDINIKDIKEWRSTTREHSSKTFALRVKGITMVRYGHKESFEDGDIILVDPEREIINGSLVIAQIGNETELVFRKLYIENGKMFLHALNPNWTEPLIELKDKSMIKGVVFEKQIDF</sequence>
<dbReference type="SUPFAM" id="SSF47413">
    <property type="entry name" value="lambda repressor-like DNA-binding domains"/>
    <property type="match status" value="1"/>
</dbReference>
<dbReference type="InterPro" id="IPR001387">
    <property type="entry name" value="Cro/C1-type_HTH"/>
</dbReference>
<reference evidence="2 3" key="1">
    <citation type="submission" date="2010-03" db="EMBL/GenBank/DDBJ databases">
        <authorList>
            <consortium name="The Broad Institute Genome Sequencing Platform"/>
            <person name="Ward D."/>
            <person name="Earl A."/>
            <person name="Feldgarden M."/>
            <person name="Gevers D."/>
            <person name="Young S."/>
            <person name="Zeng Q."/>
            <person name="Koehrsen M."/>
            <person name="Alvarado L."/>
            <person name="Berlin A.M."/>
            <person name="Borenstein D."/>
            <person name="Chapman S.B."/>
            <person name="Chen Z."/>
            <person name="Engels R."/>
            <person name="Freedman E."/>
            <person name="Gellesch M."/>
            <person name="Goldberg J."/>
            <person name="Griggs A."/>
            <person name="Gujja S."/>
            <person name="Heilman E.R."/>
            <person name="Heiman D.I."/>
            <person name="Hepburn T.A."/>
            <person name="Howarth C."/>
            <person name="Jen D."/>
            <person name="Larson L."/>
            <person name="Mehta T."/>
            <person name="Park D."/>
            <person name="Pearson M."/>
            <person name="Richards J."/>
            <person name="Roberts A."/>
            <person name="Saif S."/>
            <person name="Shea T.D."/>
            <person name="Shenoy N."/>
            <person name="Sisk P."/>
            <person name="Stolte C."/>
            <person name="Sykes S.N."/>
            <person name="Walk T."/>
            <person name="White J."/>
            <person name="Yandava C."/>
            <person name="Izard J."/>
            <person name="Baranova O.V."/>
            <person name="Blanton J.M."/>
            <person name="Tanner A.C."/>
            <person name="Dewhirst F."/>
            <person name="Haas B."/>
            <person name="Nusbaum C."/>
            <person name="Birren B."/>
        </authorList>
    </citation>
    <scope>NUCLEOTIDE SEQUENCE [LARGE SCALE GENOMIC DNA]</scope>
    <source>
        <strain evidence="2 3">ATCC 29453</strain>
    </source>
</reference>
<dbReference type="Proteomes" id="UP000017813">
    <property type="component" value="Unassembled WGS sequence"/>
</dbReference>